<reference evidence="3" key="1">
    <citation type="submission" date="2022-11" db="UniProtKB">
        <authorList>
            <consortium name="WormBaseParasite"/>
        </authorList>
    </citation>
    <scope>IDENTIFICATION</scope>
</reference>
<evidence type="ECO:0000256" key="1">
    <source>
        <dbReference type="SAM" id="SignalP"/>
    </source>
</evidence>
<name>A0A914MG14_MELIC</name>
<accession>A0A914MG14</accession>
<feature type="signal peptide" evidence="1">
    <location>
        <begin position="1"/>
        <end position="18"/>
    </location>
</feature>
<keyword evidence="2" id="KW-1185">Reference proteome</keyword>
<keyword evidence="1" id="KW-0732">Signal</keyword>
<protein>
    <submittedName>
        <fullName evidence="3">Uncharacterized protein</fullName>
    </submittedName>
</protein>
<feature type="chain" id="PRO_5037411032" evidence="1">
    <location>
        <begin position="19"/>
        <end position="59"/>
    </location>
</feature>
<dbReference type="Proteomes" id="UP000887563">
    <property type="component" value="Unplaced"/>
</dbReference>
<organism evidence="2 3">
    <name type="scientific">Meloidogyne incognita</name>
    <name type="common">Southern root-knot nematode worm</name>
    <name type="synonym">Oxyuris incognita</name>
    <dbReference type="NCBI Taxonomy" id="6306"/>
    <lineage>
        <taxon>Eukaryota</taxon>
        <taxon>Metazoa</taxon>
        <taxon>Ecdysozoa</taxon>
        <taxon>Nematoda</taxon>
        <taxon>Chromadorea</taxon>
        <taxon>Rhabditida</taxon>
        <taxon>Tylenchina</taxon>
        <taxon>Tylenchomorpha</taxon>
        <taxon>Tylenchoidea</taxon>
        <taxon>Meloidogynidae</taxon>
        <taxon>Meloidogyninae</taxon>
        <taxon>Meloidogyne</taxon>
        <taxon>Meloidogyne incognita group</taxon>
    </lineage>
</organism>
<dbReference type="WBParaSite" id="Minc3s01823g26545">
    <property type="protein sequence ID" value="Minc3s01823g26545"/>
    <property type="gene ID" value="Minc3s01823g26545"/>
</dbReference>
<evidence type="ECO:0000313" key="3">
    <source>
        <dbReference type="WBParaSite" id="Minc3s01823g26545"/>
    </source>
</evidence>
<dbReference type="AlphaFoldDB" id="A0A914MG14"/>
<proteinExistence type="predicted"/>
<sequence length="59" mass="6902">MLFMVVPVLIMMQVDVVAISNFCDDELARLPSRMSVDLITNYKLQSFRKPLDSLVWLWI</sequence>
<evidence type="ECO:0000313" key="2">
    <source>
        <dbReference type="Proteomes" id="UP000887563"/>
    </source>
</evidence>